<dbReference type="AlphaFoldDB" id="A0A3E4LLS0"/>
<evidence type="ECO:0000313" key="2">
    <source>
        <dbReference type="Proteomes" id="UP000260793"/>
    </source>
</evidence>
<name>A0A3E4LLS0_9FIRM</name>
<protein>
    <submittedName>
        <fullName evidence="1">Uncharacterized protein</fullName>
    </submittedName>
</protein>
<accession>A0A3E4LLS0</accession>
<comment type="caution">
    <text evidence="1">The sequence shown here is derived from an EMBL/GenBank/DDBJ whole genome shotgun (WGS) entry which is preliminary data.</text>
</comment>
<sequence>MTKKESGYKVIVSESVVDYIGQRTDYTNIGKKYGFTARWNLKDVRFLVQDGLSEEQAESLKLELRNIGMTAQIMESEEKVQIKKKNGFLSVFKKRK</sequence>
<dbReference type="Proteomes" id="UP000260793">
    <property type="component" value="Unassembled WGS sequence"/>
</dbReference>
<reference evidence="1 2" key="1">
    <citation type="submission" date="2018-08" db="EMBL/GenBank/DDBJ databases">
        <title>A genome reference for cultivated species of the human gut microbiota.</title>
        <authorList>
            <person name="Zou Y."/>
            <person name="Xue W."/>
            <person name="Luo G."/>
        </authorList>
    </citation>
    <scope>NUCLEOTIDE SEQUENCE [LARGE SCALE GENOMIC DNA]</scope>
    <source>
        <strain evidence="1 2">TF11-7</strain>
    </source>
</reference>
<gene>
    <name evidence="1" type="ORF">DXD17_10005</name>
</gene>
<organism evidence="1 2">
    <name type="scientific">[Ruminococcus] lactaris</name>
    <dbReference type="NCBI Taxonomy" id="46228"/>
    <lineage>
        <taxon>Bacteria</taxon>
        <taxon>Bacillati</taxon>
        <taxon>Bacillota</taxon>
        <taxon>Clostridia</taxon>
        <taxon>Lachnospirales</taxon>
        <taxon>Lachnospiraceae</taxon>
        <taxon>Mediterraneibacter</taxon>
    </lineage>
</organism>
<dbReference type="RefSeq" id="WP_117688366.1">
    <property type="nucleotide sequence ID" value="NZ_QSQN01000026.1"/>
</dbReference>
<dbReference type="EMBL" id="QSQN01000026">
    <property type="protein sequence ID" value="RGK38420.1"/>
    <property type="molecule type" value="Genomic_DNA"/>
</dbReference>
<evidence type="ECO:0000313" key="1">
    <source>
        <dbReference type="EMBL" id="RGK38420.1"/>
    </source>
</evidence>
<proteinExistence type="predicted"/>